<keyword evidence="3" id="KW-0732">Signal</keyword>
<protein>
    <submittedName>
        <fullName evidence="4">Histidine phosphatase family protein</fullName>
    </submittedName>
</protein>
<feature type="signal peptide" evidence="3">
    <location>
        <begin position="1"/>
        <end position="20"/>
    </location>
</feature>
<dbReference type="Gene3D" id="3.40.50.1240">
    <property type="entry name" value="Phosphoglycerate mutase-like"/>
    <property type="match status" value="1"/>
</dbReference>
<proteinExistence type="predicted"/>
<feature type="region of interest" description="Disordered" evidence="2">
    <location>
        <begin position="21"/>
        <end position="45"/>
    </location>
</feature>
<dbReference type="CDD" id="cd07067">
    <property type="entry name" value="HP_PGM_like"/>
    <property type="match status" value="1"/>
</dbReference>
<dbReference type="SUPFAM" id="SSF53254">
    <property type="entry name" value="Phosphoglycerate mutase-like"/>
    <property type="match status" value="1"/>
</dbReference>
<comment type="caution">
    <text evidence="4">The sequence shown here is derived from an EMBL/GenBank/DDBJ whole genome shotgun (WGS) entry which is preliminary data.</text>
</comment>
<evidence type="ECO:0000313" key="4">
    <source>
        <dbReference type="EMBL" id="MFG1710324.1"/>
    </source>
</evidence>
<sequence length="216" mass="22749">MRSSLALLACACLLTGCGSGPPQPSPATAPPTATASGTATAPATATATAGLVERLRQGGHVLYIRHTATDTTQDAPSPDLSDPGTQRNLSPAGREQARQIGQAIRRLRIPIGQVLASPYRRTRETAELAFGRAQEIRDLINEIYPGADDEELARALRRLLSRRPAAGTNTVLVSHGFNLSRATGLSTAEGDTVVFSPGTMEPVATIGADEWRSLKE</sequence>
<dbReference type="SMART" id="SM00855">
    <property type="entry name" value="PGAM"/>
    <property type="match status" value="1"/>
</dbReference>
<keyword evidence="5" id="KW-1185">Reference proteome</keyword>
<dbReference type="PANTHER" id="PTHR20935">
    <property type="entry name" value="PHOSPHOGLYCERATE MUTASE-RELATED"/>
    <property type="match status" value="1"/>
</dbReference>
<dbReference type="InterPro" id="IPR051021">
    <property type="entry name" value="Mito_Ser/Thr_phosphatase"/>
</dbReference>
<dbReference type="Proteomes" id="UP001603978">
    <property type="component" value="Unassembled WGS sequence"/>
</dbReference>
<accession>A0ABW7ATD5</accession>
<feature type="compositionally biased region" description="Low complexity" evidence="2">
    <location>
        <begin position="30"/>
        <end position="45"/>
    </location>
</feature>
<dbReference type="Pfam" id="PF00300">
    <property type="entry name" value="His_Phos_1"/>
    <property type="match status" value="1"/>
</dbReference>
<dbReference type="EMBL" id="JBICRM010000046">
    <property type="protein sequence ID" value="MFG1710324.1"/>
    <property type="molecule type" value="Genomic_DNA"/>
</dbReference>
<feature type="region of interest" description="Disordered" evidence="2">
    <location>
        <begin position="68"/>
        <end position="98"/>
    </location>
</feature>
<gene>
    <name evidence="4" type="ORF">ACFLIM_44865</name>
</gene>
<feature type="chain" id="PRO_5046794947" evidence="3">
    <location>
        <begin position="21"/>
        <end position="216"/>
    </location>
</feature>
<dbReference type="PROSITE" id="PS51257">
    <property type="entry name" value="PROKAR_LIPOPROTEIN"/>
    <property type="match status" value="1"/>
</dbReference>
<dbReference type="InterPro" id="IPR013078">
    <property type="entry name" value="His_Pase_superF_clade-1"/>
</dbReference>
<evidence type="ECO:0000256" key="1">
    <source>
        <dbReference type="ARBA" id="ARBA00022801"/>
    </source>
</evidence>
<evidence type="ECO:0000256" key="3">
    <source>
        <dbReference type="SAM" id="SignalP"/>
    </source>
</evidence>
<name>A0ABW7ATD5_9ACTN</name>
<organism evidence="4 5">
    <name type="scientific">Nonomuraea marmarensis</name>
    <dbReference type="NCBI Taxonomy" id="3351344"/>
    <lineage>
        <taxon>Bacteria</taxon>
        <taxon>Bacillati</taxon>
        <taxon>Actinomycetota</taxon>
        <taxon>Actinomycetes</taxon>
        <taxon>Streptosporangiales</taxon>
        <taxon>Streptosporangiaceae</taxon>
        <taxon>Nonomuraea</taxon>
    </lineage>
</organism>
<dbReference type="PANTHER" id="PTHR20935:SF1">
    <property type="entry name" value="SLL1549 PROTEIN"/>
    <property type="match status" value="1"/>
</dbReference>
<dbReference type="RefSeq" id="WP_393175991.1">
    <property type="nucleotide sequence ID" value="NZ_JBICRM010000046.1"/>
</dbReference>
<evidence type="ECO:0000313" key="5">
    <source>
        <dbReference type="Proteomes" id="UP001603978"/>
    </source>
</evidence>
<keyword evidence="1" id="KW-0378">Hydrolase</keyword>
<reference evidence="4 5" key="1">
    <citation type="submission" date="2024-10" db="EMBL/GenBank/DDBJ databases">
        <authorList>
            <person name="Topkara A.R."/>
            <person name="Saygin H."/>
        </authorList>
    </citation>
    <scope>NUCLEOTIDE SEQUENCE [LARGE SCALE GENOMIC DNA]</scope>
    <source>
        <strain evidence="4 5">M3C6</strain>
    </source>
</reference>
<dbReference type="InterPro" id="IPR029033">
    <property type="entry name" value="His_PPase_superfam"/>
</dbReference>
<evidence type="ECO:0000256" key="2">
    <source>
        <dbReference type="SAM" id="MobiDB-lite"/>
    </source>
</evidence>